<accession>A0A392T763</accession>
<comment type="caution">
    <text evidence="1">The sequence shown here is derived from an EMBL/GenBank/DDBJ whole genome shotgun (WGS) entry which is preliminary data.</text>
</comment>
<evidence type="ECO:0000313" key="2">
    <source>
        <dbReference type="Proteomes" id="UP000265520"/>
    </source>
</evidence>
<dbReference type="EMBL" id="LXQA010515362">
    <property type="protein sequence ID" value="MCI56622.1"/>
    <property type="molecule type" value="Genomic_DNA"/>
</dbReference>
<keyword evidence="2" id="KW-1185">Reference proteome</keyword>
<sequence>MGERNEALEKTMSDLKSVMQAFAHQVQQRGLILRELSKQLGLKIEDNAYGESHLSGK</sequence>
<evidence type="ECO:0000313" key="1">
    <source>
        <dbReference type="EMBL" id="MCI56622.1"/>
    </source>
</evidence>
<protein>
    <submittedName>
        <fullName evidence="1">Uncharacterized protein</fullName>
    </submittedName>
</protein>
<dbReference type="Proteomes" id="UP000265520">
    <property type="component" value="Unassembled WGS sequence"/>
</dbReference>
<proteinExistence type="predicted"/>
<feature type="non-terminal residue" evidence="1">
    <location>
        <position position="57"/>
    </location>
</feature>
<name>A0A392T763_9FABA</name>
<dbReference type="AlphaFoldDB" id="A0A392T763"/>
<reference evidence="1 2" key="1">
    <citation type="journal article" date="2018" name="Front. Plant Sci.">
        <title>Red Clover (Trifolium pratense) and Zigzag Clover (T. medium) - A Picture of Genomic Similarities and Differences.</title>
        <authorList>
            <person name="Dluhosova J."/>
            <person name="Istvanek J."/>
            <person name="Nedelnik J."/>
            <person name="Repkova J."/>
        </authorList>
    </citation>
    <scope>NUCLEOTIDE SEQUENCE [LARGE SCALE GENOMIC DNA]</scope>
    <source>
        <strain evidence="2">cv. 10/8</strain>
        <tissue evidence="1">Leaf</tissue>
    </source>
</reference>
<organism evidence="1 2">
    <name type="scientific">Trifolium medium</name>
    <dbReference type="NCBI Taxonomy" id="97028"/>
    <lineage>
        <taxon>Eukaryota</taxon>
        <taxon>Viridiplantae</taxon>
        <taxon>Streptophyta</taxon>
        <taxon>Embryophyta</taxon>
        <taxon>Tracheophyta</taxon>
        <taxon>Spermatophyta</taxon>
        <taxon>Magnoliopsida</taxon>
        <taxon>eudicotyledons</taxon>
        <taxon>Gunneridae</taxon>
        <taxon>Pentapetalae</taxon>
        <taxon>rosids</taxon>
        <taxon>fabids</taxon>
        <taxon>Fabales</taxon>
        <taxon>Fabaceae</taxon>
        <taxon>Papilionoideae</taxon>
        <taxon>50 kb inversion clade</taxon>
        <taxon>NPAAA clade</taxon>
        <taxon>Hologalegina</taxon>
        <taxon>IRL clade</taxon>
        <taxon>Trifolieae</taxon>
        <taxon>Trifolium</taxon>
    </lineage>
</organism>